<dbReference type="EMBL" id="OW240912">
    <property type="protein sequence ID" value="CAH2224444.1"/>
    <property type="molecule type" value="Genomic_DNA"/>
</dbReference>
<dbReference type="AlphaFoldDB" id="A0AAD1R5L9"/>
<name>A0AAD1R5L9_PELCU</name>
<organism evidence="2 3">
    <name type="scientific">Pelobates cultripes</name>
    <name type="common">Western spadefoot toad</name>
    <dbReference type="NCBI Taxonomy" id="61616"/>
    <lineage>
        <taxon>Eukaryota</taxon>
        <taxon>Metazoa</taxon>
        <taxon>Chordata</taxon>
        <taxon>Craniata</taxon>
        <taxon>Vertebrata</taxon>
        <taxon>Euteleostomi</taxon>
        <taxon>Amphibia</taxon>
        <taxon>Batrachia</taxon>
        <taxon>Anura</taxon>
        <taxon>Pelobatoidea</taxon>
        <taxon>Pelobatidae</taxon>
        <taxon>Pelobates</taxon>
    </lineage>
</organism>
<protein>
    <submittedName>
        <fullName evidence="2">Uncharacterized protein</fullName>
    </submittedName>
</protein>
<evidence type="ECO:0000313" key="3">
    <source>
        <dbReference type="Proteomes" id="UP001295444"/>
    </source>
</evidence>
<evidence type="ECO:0000256" key="1">
    <source>
        <dbReference type="SAM" id="MobiDB-lite"/>
    </source>
</evidence>
<feature type="region of interest" description="Disordered" evidence="1">
    <location>
        <begin position="68"/>
        <end position="91"/>
    </location>
</feature>
<dbReference type="Proteomes" id="UP001295444">
    <property type="component" value="Chromosome 01"/>
</dbReference>
<proteinExistence type="predicted"/>
<keyword evidence="3" id="KW-1185">Reference proteome</keyword>
<gene>
    <name evidence="2" type="ORF">PECUL_23A001972</name>
</gene>
<reference evidence="2" key="1">
    <citation type="submission" date="2022-03" db="EMBL/GenBank/DDBJ databases">
        <authorList>
            <person name="Alioto T."/>
            <person name="Alioto T."/>
            <person name="Gomez Garrido J."/>
        </authorList>
    </citation>
    <scope>NUCLEOTIDE SEQUENCE</scope>
</reference>
<sequence>MSLKGMMTLMNVARLSTRVIDPYRDRLQHECIYIPPVLTAASVSVSVLLDRLGGRPAHSLILTAVSTGDGAAGRKHRQESSHSRGHSQSQVRLFQKSVVG</sequence>
<evidence type="ECO:0000313" key="2">
    <source>
        <dbReference type="EMBL" id="CAH2224444.1"/>
    </source>
</evidence>
<accession>A0AAD1R5L9</accession>